<reference evidence="2 3" key="1">
    <citation type="submission" date="2020-12" db="EMBL/GenBank/DDBJ databases">
        <title>Whole genome sequences of gut porcine anaerobes.</title>
        <authorList>
            <person name="Kubasova T."/>
            <person name="Jahodarova E."/>
            <person name="Rychlik I."/>
        </authorList>
    </citation>
    <scope>NUCLEOTIDE SEQUENCE [LARGE SCALE GENOMIC DNA]</scope>
    <source>
        <strain evidence="2 3">An867</strain>
    </source>
</reference>
<sequence>MFSKRWDGRLVHEVDPFQRVIPYVMRTRTDSMNMFEESIQCEGMDAYIAKQAACGYRFTYMHITIAALVRLMALRPQLNRFVVRGRIYTRPKIWVSFVVHQSLRSDAAGTTIKLCFEGTETIREIAEQVDEAILRETTKKTESNATDKLAGVIMSIPGPLIRLTINTLMFMDRHNMLPKSIIEASPFHTSLFLTNLRSLGINHIFHHVYEFGTTGLFVAIGKEKNTPMLQGNEIVRRKCMGFGLVSDERFCDGLYFARSLKMLKKYFNDPSLLEVPLEKKTEDVR</sequence>
<comment type="caution">
    <text evidence="2">The sequence shown here is derived from an EMBL/GenBank/DDBJ whole genome shotgun (WGS) entry which is preliminary data.</text>
</comment>
<evidence type="ECO:0000313" key="3">
    <source>
        <dbReference type="Proteomes" id="UP001299220"/>
    </source>
</evidence>
<feature type="domain" description="2-oxoacid dehydrogenase acyltransferase catalytic" evidence="1">
    <location>
        <begin position="218"/>
        <end position="273"/>
    </location>
</feature>
<dbReference type="Pfam" id="PF00198">
    <property type="entry name" value="2-oxoacid_dh"/>
    <property type="match status" value="1"/>
</dbReference>
<dbReference type="Gene3D" id="3.30.559.10">
    <property type="entry name" value="Chloramphenicol acetyltransferase-like domain"/>
    <property type="match status" value="1"/>
</dbReference>
<dbReference type="InterPro" id="IPR001078">
    <property type="entry name" value="2-oxoacid_DH_actylTfrase"/>
</dbReference>
<dbReference type="EMBL" id="JAFBIT010000002">
    <property type="protein sequence ID" value="MCF2652482.1"/>
    <property type="molecule type" value="Genomic_DNA"/>
</dbReference>
<name>A0ABS9CNQ5_9FIRM</name>
<dbReference type="RefSeq" id="WP_235323533.1">
    <property type="nucleotide sequence ID" value="NZ_JAFBIT010000002.1"/>
</dbReference>
<organism evidence="2 3">
    <name type="scientific">Anaeromassilibacillus senegalensis</name>
    <dbReference type="NCBI Taxonomy" id="1673717"/>
    <lineage>
        <taxon>Bacteria</taxon>
        <taxon>Bacillati</taxon>
        <taxon>Bacillota</taxon>
        <taxon>Clostridia</taxon>
        <taxon>Eubacteriales</taxon>
        <taxon>Acutalibacteraceae</taxon>
        <taxon>Anaeromassilibacillus</taxon>
    </lineage>
</organism>
<gene>
    <name evidence="2" type="ORF">JQM67_07695</name>
</gene>
<evidence type="ECO:0000259" key="1">
    <source>
        <dbReference type="Pfam" id="PF00198"/>
    </source>
</evidence>
<dbReference type="SUPFAM" id="SSF52777">
    <property type="entry name" value="CoA-dependent acyltransferases"/>
    <property type="match status" value="1"/>
</dbReference>
<evidence type="ECO:0000313" key="2">
    <source>
        <dbReference type="EMBL" id="MCF2652482.1"/>
    </source>
</evidence>
<dbReference type="Proteomes" id="UP001299220">
    <property type="component" value="Unassembled WGS sequence"/>
</dbReference>
<dbReference type="InterPro" id="IPR023213">
    <property type="entry name" value="CAT-like_dom_sf"/>
</dbReference>
<keyword evidence="3" id="KW-1185">Reference proteome</keyword>
<proteinExistence type="predicted"/>
<protein>
    <submittedName>
        <fullName evidence="2">2-oxo acid dehydrogenase subunit E2</fullName>
    </submittedName>
</protein>
<accession>A0ABS9CNQ5</accession>